<dbReference type="OrthoDB" id="9802114at2"/>
<dbReference type="InterPro" id="IPR046342">
    <property type="entry name" value="CBS_dom_sf"/>
</dbReference>
<dbReference type="EMBL" id="CP001087">
    <property type="protein sequence ID" value="ACN17081.1"/>
    <property type="molecule type" value="Genomic_DNA"/>
</dbReference>
<name>C0QC64_DESAH</name>
<dbReference type="InterPro" id="IPR000644">
    <property type="entry name" value="CBS_dom"/>
</dbReference>
<dbReference type="SMART" id="SM00116">
    <property type="entry name" value="CBS"/>
    <property type="match status" value="2"/>
</dbReference>
<keyword evidence="2" id="KW-0129">CBS domain</keyword>
<dbReference type="HOGENOM" id="CLU_040681_6_0_7"/>
<proteinExistence type="predicted"/>
<dbReference type="PANTHER" id="PTHR48108">
    <property type="entry name" value="CBS DOMAIN-CONTAINING PROTEIN CBSX2, CHLOROPLASTIC"/>
    <property type="match status" value="1"/>
</dbReference>
<accession>C0QC64</accession>
<keyword evidence="5" id="KW-1185">Reference proteome</keyword>
<protein>
    <submittedName>
        <fullName evidence="4">AcuB3</fullName>
    </submittedName>
</protein>
<dbReference type="SUPFAM" id="SSF54631">
    <property type="entry name" value="CBS-domain pair"/>
    <property type="match status" value="1"/>
</dbReference>
<dbReference type="CDD" id="cd04584">
    <property type="entry name" value="CBS_pair_AcuB_like"/>
    <property type="match status" value="1"/>
</dbReference>
<evidence type="ECO:0000256" key="1">
    <source>
        <dbReference type="ARBA" id="ARBA00022737"/>
    </source>
</evidence>
<feature type="domain" description="CBS" evidence="3">
    <location>
        <begin position="81"/>
        <end position="141"/>
    </location>
</feature>
<dbReference type="STRING" id="177437.HRM2_40230"/>
<dbReference type="Proteomes" id="UP000000442">
    <property type="component" value="Chromosome"/>
</dbReference>
<evidence type="ECO:0000259" key="3">
    <source>
        <dbReference type="PROSITE" id="PS51371"/>
    </source>
</evidence>
<keyword evidence="1" id="KW-0677">Repeat</keyword>
<dbReference type="Gene3D" id="3.10.580.10">
    <property type="entry name" value="CBS-domain"/>
    <property type="match status" value="1"/>
</dbReference>
<evidence type="ECO:0000256" key="2">
    <source>
        <dbReference type="PROSITE-ProRule" id="PRU00703"/>
    </source>
</evidence>
<gene>
    <name evidence="4" type="primary">acuB3</name>
    <name evidence="4" type="ordered locus">HRM2_40230</name>
</gene>
<dbReference type="Pfam" id="PF00571">
    <property type="entry name" value="CBS"/>
    <property type="match status" value="2"/>
</dbReference>
<reference evidence="4 5" key="1">
    <citation type="journal article" date="2009" name="Environ. Microbiol.">
        <title>Genome sequence of Desulfobacterium autotrophicum HRM2, a marine sulfate reducer oxidizing organic carbon completely to carbon dioxide.</title>
        <authorList>
            <person name="Strittmatter A.W."/>
            <person name="Liesegang H."/>
            <person name="Rabus R."/>
            <person name="Decker I."/>
            <person name="Amann J."/>
            <person name="Andres S."/>
            <person name="Henne A."/>
            <person name="Fricke W.F."/>
            <person name="Martinez-Arias R."/>
            <person name="Bartels D."/>
            <person name="Goesmann A."/>
            <person name="Krause L."/>
            <person name="Puehler A."/>
            <person name="Klenk H.P."/>
            <person name="Richter M."/>
            <person name="Schuler M."/>
            <person name="Gloeckner F.O."/>
            <person name="Meyerdierks A."/>
            <person name="Gottschalk G."/>
            <person name="Amann R."/>
        </authorList>
    </citation>
    <scope>NUCLEOTIDE SEQUENCE [LARGE SCALE GENOMIC DNA]</scope>
    <source>
        <strain evidence="5">ATCC 43914 / DSM 3382 / HRM2</strain>
    </source>
</reference>
<dbReference type="eggNOG" id="COG0517">
    <property type="taxonomic scope" value="Bacteria"/>
</dbReference>
<dbReference type="PANTHER" id="PTHR48108:SF26">
    <property type="entry name" value="CBS DOMAIN-CONTAINING PROTEIN DDB_G0289609"/>
    <property type="match status" value="1"/>
</dbReference>
<organism evidence="4 5">
    <name type="scientific">Desulforapulum autotrophicum (strain ATCC 43914 / DSM 3382 / VKM B-1955 / HRM2)</name>
    <name type="common">Desulfobacterium autotrophicum</name>
    <dbReference type="NCBI Taxonomy" id="177437"/>
    <lineage>
        <taxon>Bacteria</taxon>
        <taxon>Pseudomonadati</taxon>
        <taxon>Thermodesulfobacteriota</taxon>
        <taxon>Desulfobacteria</taxon>
        <taxon>Desulfobacterales</taxon>
        <taxon>Desulfobacteraceae</taxon>
        <taxon>Desulforapulum</taxon>
    </lineage>
</organism>
<dbReference type="KEGG" id="dat:HRM2_40230"/>
<dbReference type="InterPro" id="IPR051462">
    <property type="entry name" value="CBS_domain-containing"/>
</dbReference>
<dbReference type="PROSITE" id="PS51371">
    <property type="entry name" value="CBS"/>
    <property type="match status" value="2"/>
</dbReference>
<feature type="domain" description="CBS" evidence="3">
    <location>
        <begin position="7"/>
        <end position="63"/>
    </location>
</feature>
<dbReference type="RefSeq" id="WP_015905815.1">
    <property type="nucleotide sequence ID" value="NC_012108.1"/>
</dbReference>
<sequence>MLIKRWMSKPVVTVEKDASLMDVSDLFKTKIISMVPVMDDGRIIGIVTDGDIKKASPSKATSLDIYELMTLVRKIKITSLMSSPVITIPGNFTVDEAAAKMLANNISGMPVMGDNGKMEGIITKSDIFRCLVSFTGAGHKGQTFAFKVKDRSGIVQDLMDSVRNHRARIHSVLTSNEEKDDGFRKIIIHTFGIAPDRFDPMVKALGAIAEMTYAADQTTGQRIVF</sequence>
<evidence type="ECO:0000313" key="4">
    <source>
        <dbReference type="EMBL" id="ACN17081.1"/>
    </source>
</evidence>
<dbReference type="AlphaFoldDB" id="C0QC64"/>
<evidence type="ECO:0000313" key="5">
    <source>
        <dbReference type="Proteomes" id="UP000000442"/>
    </source>
</evidence>